<dbReference type="EMBL" id="AEDD01000005">
    <property type="protein sequence ID" value="EFM10953.1"/>
    <property type="molecule type" value="Genomic_DNA"/>
</dbReference>
<dbReference type="GO" id="GO:0009360">
    <property type="term" value="C:DNA polymerase III complex"/>
    <property type="evidence" value="ECO:0007669"/>
    <property type="project" value="InterPro"/>
</dbReference>
<feature type="domain" description="DNA polymerase III delta subunit C-terminal" evidence="8">
    <location>
        <begin position="243"/>
        <end position="323"/>
    </location>
</feature>
<dbReference type="NCBIfam" id="TIGR00678">
    <property type="entry name" value="holB"/>
    <property type="match status" value="1"/>
</dbReference>
<dbReference type="SUPFAM" id="SSF52540">
    <property type="entry name" value="P-loop containing nucleoside triphosphate hydrolases"/>
    <property type="match status" value="1"/>
</dbReference>
<dbReference type="GO" id="GO:0006261">
    <property type="term" value="P:DNA-templated DNA replication"/>
    <property type="evidence" value="ECO:0007669"/>
    <property type="project" value="TreeGrafter"/>
</dbReference>
<dbReference type="InterPro" id="IPR027417">
    <property type="entry name" value="P-loop_NTPase"/>
</dbReference>
<evidence type="ECO:0000313" key="10">
    <source>
        <dbReference type="Proteomes" id="UP000005387"/>
    </source>
</evidence>
<evidence type="ECO:0000256" key="5">
    <source>
        <dbReference type="ARBA" id="ARBA00022705"/>
    </source>
</evidence>
<evidence type="ECO:0000256" key="2">
    <source>
        <dbReference type="ARBA" id="ARBA00014363"/>
    </source>
</evidence>
<evidence type="ECO:0000256" key="4">
    <source>
        <dbReference type="ARBA" id="ARBA00022695"/>
    </source>
</evidence>
<dbReference type="PANTHER" id="PTHR11669">
    <property type="entry name" value="REPLICATION FACTOR C / DNA POLYMERASE III GAMMA-TAU SUBUNIT"/>
    <property type="match status" value="1"/>
</dbReference>
<evidence type="ECO:0000256" key="3">
    <source>
        <dbReference type="ARBA" id="ARBA00022679"/>
    </source>
</evidence>
<dbReference type="GO" id="GO:0008408">
    <property type="term" value="F:3'-5' exonuclease activity"/>
    <property type="evidence" value="ECO:0007669"/>
    <property type="project" value="InterPro"/>
</dbReference>
<dbReference type="FunFam" id="3.40.50.300:FF:001255">
    <property type="entry name" value="DNA polymerase III subunit delta"/>
    <property type="match status" value="1"/>
</dbReference>
<dbReference type="Gene3D" id="3.40.50.300">
    <property type="entry name" value="P-loop containing nucleotide triphosphate hydrolases"/>
    <property type="match status" value="1"/>
</dbReference>
<dbReference type="RefSeq" id="WP_006038202.1">
    <property type="nucleotide sequence ID" value="NZ_AEDD01000005.1"/>
</dbReference>
<dbReference type="STRING" id="717606.PaecuDRAFT_2203"/>
<keyword evidence="10" id="KW-1185">Reference proteome</keyword>
<dbReference type="InterPro" id="IPR050238">
    <property type="entry name" value="DNA_Rep/Repair_Clamp_Loader"/>
</dbReference>
<keyword evidence="6" id="KW-0239">DNA-directed DNA polymerase</keyword>
<evidence type="ECO:0000256" key="6">
    <source>
        <dbReference type="ARBA" id="ARBA00022932"/>
    </source>
</evidence>
<protein>
    <recommendedName>
        <fullName evidence="2">DNA polymerase III subunit delta'</fullName>
        <ecNumber evidence="1">2.7.7.7</ecNumber>
    </recommendedName>
</protein>
<gene>
    <name evidence="9" type="ORF">PaecuDRAFT_2203</name>
</gene>
<comment type="catalytic activity">
    <reaction evidence="7">
        <text>DNA(n) + a 2'-deoxyribonucleoside 5'-triphosphate = DNA(n+1) + diphosphate</text>
        <dbReference type="Rhea" id="RHEA:22508"/>
        <dbReference type="Rhea" id="RHEA-COMP:17339"/>
        <dbReference type="Rhea" id="RHEA-COMP:17340"/>
        <dbReference type="ChEBI" id="CHEBI:33019"/>
        <dbReference type="ChEBI" id="CHEBI:61560"/>
        <dbReference type="ChEBI" id="CHEBI:173112"/>
        <dbReference type="EC" id="2.7.7.7"/>
    </reaction>
</comment>
<dbReference type="GO" id="GO:0003677">
    <property type="term" value="F:DNA binding"/>
    <property type="evidence" value="ECO:0007669"/>
    <property type="project" value="InterPro"/>
</dbReference>
<evidence type="ECO:0000259" key="8">
    <source>
        <dbReference type="Pfam" id="PF09115"/>
    </source>
</evidence>
<dbReference type="GO" id="GO:0003887">
    <property type="term" value="F:DNA-directed DNA polymerase activity"/>
    <property type="evidence" value="ECO:0007669"/>
    <property type="project" value="UniProtKB-KW"/>
</dbReference>
<accession>E0I969</accession>
<dbReference type="Pfam" id="PF09115">
    <property type="entry name" value="DNApol3-delta_C"/>
    <property type="match status" value="1"/>
</dbReference>
<reference evidence="9 10" key="1">
    <citation type="submission" date="2010-07" db="EMBL/GenBank/DDBJ databases">
        <title>The draft genome of Paenibacillus curdlanolyticus YK9.</title>
        <authorList>
            <consortium name="US DOE Joint Genome Institute (JGI-PGF)"/>
            <person name="Lucas S."/>
            <person name="Copeland A."/>
            <person name="Lapidus A."/>
            <person name="Cheng J.-F."/>
            <person name="Bruce D."/>
            <person name="Goodwin L."/>
            <person name="Pitluck S."/>
            <person name="Land M.L."/>
            <person name="Hauser L."/>
            <person name="Chang Y.-J."/>
            <person name="Jeffries C."/>
            <person name="Anderson I.J."/>
            <person name="Johnson E."/>
            <person name="Loganathan U."/>
            <person name="Mulhopadhyay B."/>
            <person name="Kyrpides N."/>
            <person name="Woyke T.J."/>
        </authorList>
    </citation>
    <scope>NUCLEOTIDE SEQUENCE [LARGE SCALE GENOMIC DNA]</scope>
    <source>
        <strain evidence="9 10">YK9</strain>
    </source>
</reference>
<dbReference type="InterPro" id="IPR015199">
    <property type="entry name" value="DNA_pol_III_delta_C"/>
</dbReference>
<keyword evidence="4" id="KW-0548">Nucleotidyltransferase</keyword>
<dbReference type="EC" id="2.7.7.7" evidence="1"/>
<evidence type="ECO:0000256" key="1">
    <source>
        <dbReference type="ARBA" id="ARBA00012417"/>
    </source>
</evidence>
<dbReference type="OrthoDB" id="9810148at2"/>
<dbReference type="AlphaFoldDB" id="E0I969"/>
<keyword evidence="5" id="KW-0235">DNA replication</keyword>
<organism evidence="9 10">
    <name type="scientific">Paenibacillus curdlanolyticus YK9</name>
    <dbReference type="NCBI Taxonomy" id="717606"/>
    <lineage>
        <taxon>Bacteria</taxon>
        <taxon>Bacillati</taxon>
        <taxon>Bacillota</taxon>
        <taxon>Bacilli</taxon>
        <taxon>Bacillales</taxon>
        <taxon>Paenibacillaceae</taxon>
        <taxon>Paenibacillus</taxon>
    </lineage>
</organism>
<evidence type="ECO:0000313" key="9">
    <source>
        <dbReference type="EMBL" id="EFM10953.1"/>
    </source>
</evidence>
<evidence type="ECO:0000256" key="7">
    <source>
        <dbReference type="ARBA" id="ARBA00049244"/>
    </source>
</evidence>
<name>E0I969_9BACL</name>
<dbReference type="InterPro" id="IPR004622">
    <property type="entry name" value="DNA_pol_HolB"/>
</dbReference>
<sequence length="325" mass="35915">MSMDQVPGQEKAKGMLRYALRSGKVSHAYLFSGPRGTGRKALALSFAQALFCTAGGEDACGQCIECRKFEHGNQPDLYQIEPDGQSIKLGQIQQLQREMSYRNVGESRKVYIVERAETMTLPAANSLLKFLEEPQSPIVALLLTDNGQAVLPTIRSRVQTIPFAPLGPQQIVTALEAEGFPTALVRTASRLASGPEACRTLIQQNGFAETRNVVIQLGKESISRFTAAIVTVQQQVVKSEAGQDPQLLLAMLLLWFKDMIHYQAGRLEDMVFIDQSDWISKHAFARTPDGWVGCMEQVLECGRRIRAHVSTQLALEQLLVNLQEG</sequence>
<keyword evidence="3" id="KW-0808">Transferase</keyword>
<proteinExistence type="predicted"/>
<dbReference type="Proteomes" id="UP000005387">
    <property type="component" value="Unassembled WGS sequence"/>
</dbReference>
<dbReference type="eggNOG" id="COG0470">
    <property type="taxonomic scope" value="Bacteria"/>
</dbReference>
<dbReference type="Pfam" id="PF13177">
    <property type="entry name" value="DNA_pol3_delta2"/>
    <property type="match status" value="1"/>
</dbReference>
<dbReference type="PANTHER" id="PTHR11669:SF8">
    <property type="entry name" value="DNA POLYMERASE III SUBUNIT DELTA"/>
    <property type="match status" value="1"/>
</dbReference>